<accession>A0A0D3HXP3</accession>
<reference evidence="2" key="1">
    <citation type="journal article" date="2013" name="Nature">
        <title>Pan genome of the phytoplankton Emiliania underpins its global distribution.</title>
        <authorList>
            <person name="Read B.A."/>
            <person name="Kegel J."/>
            <person name="Klute M.J."/>
            <person name="Kuo A."/>
            <person name="Lefebvre S.C."/>
            <person name="Maumus F."/>
            <person name="Mayer C."/>
            <person name="Miller J."/>
            <person name="Monier A."/>
            <person name="Salamov A."/>
            <person name="Young J."/>
            <person name="Aguilar M."/>
            <person name="Claverie J.M."/>
            <person name="Frickenhaus S."/>
            <person name="Gonzalez K."/>
            <person name="Herman E.K."/>
            <person name="Lin Y.C."/>
            <person name="Napier J."/>
            <person name="Ogata H."/>
            <person name="Sarno A.F."/>
            <person name="Shmutz J."/>
            <person name="Schroeder D."/>
            <person name="de Vargas C."/>
            <person name="Verret F."/>
            <person name="von Dassow P."/>
            <person name="Valentin K."/>
            <person name="Van de Peer Y."/>
            <person name="Wheeler G."/>
            <person name="Dacks J.B."/>
            <person name="Delwiche C.F."/>
            <person name="Dyhrman S.T."/>
            <person name="Glockner G."/>
            <person name="John U."/>
            <person name="Richards T."/>
            <person name="Worden A.Z."/>
            <person name="Zhang X."/>
            <person name="Grigoriev I.V."/>
            <person name="Allen A.E."/>
            <person name="Bidle K."/>
            <person name="Borodovsky M."/>
            <person name="Bowler C."/>
            <person name="Brownlee C."/>
            <person name="Cock J.M."/>
            <person name="Elias M."/>
            <person name="Gladyshev V.N."/>
            <person name="Groth M."/>
            <person name="Guda C."/>
            <person name="Hadaegh A."/>
            <person name="Iglesias-Rodriguez M.D."/>
            <person name="Jenkins J."/>
            <person name="Jones B.M."/>
            <person name="Lawson T."/>
            <person name="Leese F."/>
            <person name="Lindquist E."/>
            <person name="Lobanov A."/>
            <person name="Lomsadze A."/>
            <person name="Malik S.B."/>
            <person name="Marsh M.E."/>
            <person name="Mackinder L."/>
            <person name="Mock T."/>
            <person name="Mueller-Roeber B."/>
            <person name="Pagarete A."/>
            <person name="Parker M."/>
            <person name="Probert I."/>
            <person name="Quesneville H."/>
            <person name="Raines C."/>
            <person name="Rensing S.A."/>
            <person name="Riano-Pachon D.M."/>
            <person name="Richier S."/>
            <person name="Rokitta S."/>
            <person name="Shiraiwa Y."/>
            <person name="Soanes D.M."/>
            <person name="van der Giezen M."/>
            <person name="Wahlund T.M."/>
            <person name="Williams B."/>
            <person name="Wilson W."/>
            <person name="Wolfe G."/>
            <person name="Wurch L.L."/>
        </authorList>
    </citation>
    <scope>NUCLEOTIDE SEQUENCE</scope>
</reference>
<proteinExistence type="predicted"/>
<dbReference type="HOGENOM" id="CLU_2854382_0_0_1"/>
<dbReference type="PaxDb" id="2903-EOD03778"/>
<dbReference type="RefSeq" id="XP_005756207.1">
    <property type="nucleotide sequence ID" value="XM_005756150.1"/>
</dbReference>
<name>A0A0D3HXP3_EMIH1</name>
<dbReference type="EnsemblProtists" id="EOD03778">
    <property type="protein sequence ID" value="EOD03778"/>
    <property type="gene ID" value="EMIHUDRAFT_221949"/>
</dbReference>
<dbReference type="Proteomes" id="UP000013827">
    <property type="component" value="Unassembled WGS sequence"/>
</dbReference>
<sequence length="65" mass="6526">MPNPLAFVGGGAALTAADKANGGAYCTAHLDGLAATSHPSLVVAARCMRAALITALFLLQMEQLA</sequence>
<protein>
    <submittedName>
        <fullName evidence="1">Uncharacterized protein</fullName>
    </submittedName>
</protein>
<dbReference type="GeneID" id="17249946"/>
<evidence type="ECO:0000313" key="1">
    <source>
        <dbReference type="EnsemblProtists" id="EOD03778"/>
    </source>
</evidence>
<organism evidence="1 2">
    <name type="scientific">Emiliania huxleyi (strain CCMP1516)</name>
    <dbReference type="NCBI Taxonomy" id="280463"/>
    <lineage>
        <taxon>Eukaryota</taxon>
        <taxon>Haptista</taxon>
        <taxon>Haptophyta</taxon>
        <taxon>Prymnesiophyceae</taxon>
        <taxon>Isochrysidales</taxon>
        <taxon>Noelaerhabdaceae</taxon>
        <taxon>Emiliania</taxon>
    </lineage>
</organism>
<reference evidence="1" key="2">
    <citation type="submission" date="2024-10" db="UniProtKB">
        <authorList>
            <consortium name="EnsemblProtists"/>
        </authorList>
    </citation>
    <scope>IDENTIFICATION</scope>
</reference>
<keyword evidence="2" id="KW-1185">Reference proteome</keyword>
<evidence type="ECO:0000313" key="2">
    <source>
        <dbReference type="Proteomes" id="UP000013827"/>
    </source>
</evidence>
<dbReference type="KEGG" id="ehx:EMIHUDRAFT_221949"/>
<dbReference type="AlphaFoldDB" id="A0A0D3HXP3"/>